<name>I4AIU8_BERLS</name>
<feature type="transmembrane region" description="Helical" evidence="1">
    <location>
        <begin position="77"/>
        <end position="97"/>
    </location>
</feature>
<keyword evidence="1" id="KW-1133">Transmembrane helix</keyword>
<gene>
    <name evidence="2" type="ordered locus">Fleli_1457</name>
</gene>
<feature type="transmembrane region" description="Helical" evidence="1">
    <location>
        <begin position="186"/>
        <end position="205"/>
    </location>
</feature>
<accession>I4AIU8</accession>
<feature type="transmembrane region" description="Helical" evidence="1">
    <location>
        <begin position="47"/>
        <end position="65"/>
    </location>
</feature>
<evidence type="ECO:0000313" key="3">
    <source>
        <dbReference type="Proteomes" id="UP000006054"/>
    </source>
</evidence>
<feature type="transmembrane region" description="Helical" evidence="1">
    <location>
        <begin position="212"/>
        <end position="234"/>
    </location>
</feature>
<feature type="transmembrane region" description="Helical" evidence="1">
    <location>
        <begin position="246"/>
        <end position="269"/>
    </location>
</feature>
<dbReference type="AlphaFoldDB" id="I4AIU8"/>
<feature type="transmembrane region" description="Helical" evidence="1">
    <location>
        <begin position="12"/>
        <end position="32"/>
    </location>
</feature>
<dbReference type="RefSeq" id="WP_014797340.1">
    <property type="nucleotide sequence ID" value="NC_018018.1"/>
</dbReference>
<proteinExistence type="predicted"/>
<dbReference type="KEGG" id="fli:Fleli_1457"/>
<dbReference type="Proteomes" id="UP000006054">
    <property type="component" value="Chromosome"/>
</dbReference>
<reference evidence="3" key="1">
    <citation type="submission" date="2012-06" db="EMBL/GenBank/DDBJ databases">
        <title>The complete genome of Flexibacter litoralis DSM 6794.</title>
        <authorList>
            <person name="Lucas S."/>
            <person name="Copeland A."/>
            <person name="Lapidus A."/>
            <person name="Glavina del Rio T."/>
            <person name="Dalin E."/>
            <person name="Tice H."/>
            <person name="Bruce D."/>
            <person name="Goodwin L."/>
            <person name="Pitluck S."/>
            <person name="Peters L."/>
            <person name="Ovchinnikova G."/>
            <person name="Lu M."/>
            <person name="Kyrpides N."/>
            <person name="Mavromatis K."/>
            <person name="Ivanova N."/>
            <person name="Brettin T."/>
            <person name="Detter J.C."/>
            <person name="Han C."/>
            <person name="Larimer F."/>
            <person name="Land M."/>
            <person name="Hauser L."/>
            <person name="Markowitz V."/>
            <person name="Cheng J.-F."/>
            <person name="Hugenholtz P."/>
            <person name="Woyke T."/>
            <person name="Wu D."/>
            <person name="Spring S."/>
            <person name="Lang E."/>
            <person name="Kopitz M."/>
            <person name="Brambilla E."/>
            <person name="Klenk H.-P."/>
            <person name="Eisen J.A."/>
        </authorList>
    </citation>
    <scope>NUCLEOTIDE SEQUENCE [LARGE SCALE GENOMIC DNA]</scope>
    <source>
        <strain evidence="3">ATCC 23117 / DSM 6794 / NBRC 15988 / NCIMB 1366 / Sio-4</strain>
    </source>
</reference>
<feature type="transmembrane region" description="Helical" evidence="1">
    <location>
        <begin position="103"/>
        <end position="122"/>
    </location>
</feature>
<feature type="transmembrane region" description="Helical" evidence="1">
    <location>
        <begin position="163"/>
        <end position="180"/>
    </location>
</feature>
<evidence type="ECO:0000256" key="1">
    <source>
        <dbReference type="SAM" id="Phobius"/>
    </source>
</evidence>
<dbReference type="EMBL" id="CP003345">
    <property type="protein sequence ID" value="AFM03883.1"/>
    <property type="molecule type" value="Genomic_DNA"/>
</dbReference>
<keyword evidence="3" id="KW-1185">Reference proteome</keyword>
<keyword evidence="1" id="KW-0472">Membrane</keyword>
<organism evidence="2 3">
    <name type="scientific">Bernardetia litoralis (strain ATCC 23117 / DSM 6794 / NBRC 15988 / NCIMB 1366 / Fx l1 / Sio-4)</name>
    <name type="common">Flexibacter litoralis</name>
    <dbReference type="NCBI Taxonomy" id="880071"/>
    <lineage>
        <taxon>Bacteria</taxon>
        <taxon>Pseudomonadati</taxon>
        <taxon>Bacteroidota</taxon>
        <taxon>Cytophagia</taxon>
        <taxon>Cytophagales</taxon>
        <taxon>Bernardetiaceae</taxon>
        <taxon>Bernardetia</taxon>
    </lineage>
</organism>
<evidence type="ECO:0000313" key="2">
    <source>
        <dbReference type="EMBL" id="AFM03883.1"/>
    </source>
</evidence>
<sequence>MIANKPVQHSISLIHFTIGILCLSTFGLYLSSEAKWALSSLIGKKESFFIILLGIIGLFSFFGALSWQTTASKTSKTISYLISLLFLLEYITILFISSNSKEYVIGLLPTVTPAVFLFLVAYSKINQFQENGGGVEYNDYLDSDFLINEEKKYIPTFLKPNRIVSFILFLFSVLLFLVFTSSGAPFWTIIIPSIFLVFCIILWLLPKIGSWIFSIMSILTSISVIGLFIFLMLTKPFNDGVNKIHMISFFSLLVLSIASFGWGLAMLLLSKEAQQEWKK</sequence>
<keyword evidence="1" id="KW-0812">Transmembrane</keyword>
<dbReference type="HOGENOM" id="CLU_996585_0_0_10"/>
<protein>
    <submittedName>
        <fullName evidence="2">Uncharacterized protein</fullName>
    </submittedName>
</protein>